<protein>
    <submittedName>
        <fullName evidence="2">Uncharacterized protein</fullName>
    </submittedName>
</protein>
<dbReference type="OrthoDB" id="388661at2"/>
<reference evidence="2 3" key="1">
    <citation type="journal article" date="2015" name="Genome Announc.">
        <title>Complete Genome Sequence of Spiroplasma cantharicola CC-1T (DSM 21588), a Bacterium Isolated from Soldier Beetle (Cantharis carolinus).</title>
        <authorList>
            <person name="Lo W.S."/>
            <person name="Liu P.Y."/>
            <person name="Kuo C.H."/>
        </authorList>
    </citation>
    <scope>NUCLEOTIDE SEQUENCE [LARGE SCALE GENOMIC DNA]</scope>
    <source>
        <strain evidence="2 3">CC-1</strain>
    </source>
</reference>
<feature type="transmembrane region" description="Helical" evidence="1">
    <location>
        <begin position="433"/>
        <end position="456"/>
    </location>
</feature>
<feature type="transmembrane region" description="Helical" evidence="1">
    <location>
        <begin position="383"/>
        <end position="405"/>
    </location>
</feature>
<dbReference type="KEGG" id="scj:SCANT_v1c02430"/>
<dbReference type="RefSeq" id="WP_053945924.1">
    <property type="nucleotide sequence ID" value="NZ_CP012622.1"/>
</dbReference>
<keyword evidence="3" id="KW-1185">Reference proteome</keyword>
<dbReference type="Proteomes" id="UP000063919">
    <property type="component" value="Chromosome"/>
</dbReference>
<dbReference type="EMBL" id="CP012622">
    <property type="protein sequence ID" value="ALD66153.1"/>
    <property type="molecule type" value="Genomic_DNA"/>
</dbReference>
<proteinExistence type="predicted"/>
<organism evidence="2 3">
    <name type="scientific">Spiroplasma cantharicola</name>
    <dbReference type="NCBI Taxonomy" id="362837"/>
    <lineage>
        <taxon>Bacteria</taxon>
        <taxon>Bacillati</taxon>
        <taxon>Mycoplasmatota</taxon>
        <taxon>Mollicutes</taxon>
        <taxon>Entomoplasmatales</taxon>
        <taxon>Spiroplasmataceae</taxon>
        <taxon>Spiroplasma</taxon>
    </lineage>
</organism>
<keyword evidence="1" id="KW-0472">Membrane</keyword>
<evidence type="ECO:0000313" key="3">
    <source>
        <dbReference type="Proteomes" id="UP000063919"/>
    </source>
</evidence>
<dbReference type="PATRIC" id="fig|362837.3.peg.244"/>
<dbReference type="AlphaFoldDB" id="A0A0M4JI19"/>
<evidence type="ECO:0000313" key="2">
    <source>
        <dbReference type="EMBL" id="ALD66153.1"/>
    </source>
</evidence>
<sequence>MGFSIGMVVSYNHQNYVILEIIEKQIDASFIKFFKLKNLIDKQIITVNSQEVQQIHLKPKQVVNKEETQNQITDTSYIESLFSEIGSTQETDDISLFDLTGENTFTLDDVIFEKYPSDDFENEGTINIFDKTNTTMLVENFQTPEAKVHLTPRRKSSLENISPISETFSNLKMVGEVATKTAEIIPTRKLQAEKRQSEINRIQEIRDFQKHELEYKNKKIKENSSLDETVYNTNDKFKNYLIKELQSEPLNERSSYILKELNSNLISKNDKTKEIDSKDLANVGANEELKNDFTESLEKEFKLNNVSDSSNRVINEKHFDTLETGPLNTKRLFENFNKQQNFQDSLNEKYNNNIENTNTLFGVNRNFNQDALKNSKIYKKFKLMSLWLIILLLLMVITPLVGIFVKTSMYWVENKTIDLNAIFSIASNNAIDMIFVVTSALLALAFLIYLVFYLIVISDKQYKKIAFYNFQLENKVEIIDSIQNYNDESSVYLIKVHNEIKKIKKEINKINQQQLNVVVSKKEENAQKISH</sequence>
<evidence type="ECO:0000256" key="1">
    <source>
        <dbReference type="SAM" id="Phobius"/>
    </source>
</evidence>
<dbReference type="STRING" id="362837.SCANT_v1c02430"/>
<keyword evidence="1" id="KW-0812">Transmembrane</keyword>
<gene>
    <name evidence="2" type="ORF">SCANT_v1c02430</name>
</gene>
<accession>A0A0M4JI19</accession>
<name>A0A0M4JI19_9MOLU</name>
<keyword evidence="1" id="KW-1133">Transmembrane helix</keyword>